<name>A0AAP0JB55_9MAGN</name>
<evidence type="ECO:0000313" key="2">
    <source>
        <dbReference type="EMBL" id="KAK9130325.1"/>
    </source>
</evidence>
<keyword evidence="3" id="KW-1185">Reference proteome</keyword>
<organism evidence="2 3">
    <name type="scientific">Stephania japonica</name>
    <dbReference type="NCBI Taxonomy" id="461633"/>
    <lineage>
        <taxon>Eukaryota</taxon>
        <taxon>Viridiplantae</taxon>
        <taxon>Streptophyta</taxon>
        <taxon>Embryophyta</taxon>
        <taxon>Tracheophyta</taxon>
        <taxon>Spermatophyta</taxon>
        <taxon>Magnoliopsida</taxon>
        <taxon>Ranunculales</taxon>
        <taxon>Menispermaceae</taxon>
        <taxon>Menispermoideae</taxon>
        <taxon>Cissampelideae</taxon>
        <taxon>Stephania</taxon>
    </lineage>
</organism>
<feature type="region of interest" description="Disordered" evidence="1">
    <location>
        <begin position="1"/>
        <end position="50"/>
    </location>
</feature>
<gene>
    <name evidence="2" type="ORF">Sjap_010812</name>
</gene>
<accession>A0AAP0JB55</accession>
<proteinExistence type="predicted"/>
<dbReference type="Proteomes" id="UP001417504">
    <property type="component" value="Unassembled WGS sequence"/>
</dbReference>
<sequence length="74" mass="7652">MRGAGGTVEGEALDSEALDSEPVFNESADNEAAETRSGGVSAPGNDELDNEGTILICWNTDNESVLRDVPLGGE</sequence>
<evidence type="ECO:0000256" key="1">
    <source>
        <dbReference type="SAM" id="MobiDB-lite"/>
    </source>
</evidence>
<dbReference type="AlphaFoldDB" id="A0AAP0JB55"/>
<dbReference type="EMBL" id="JBBNAE010000004">
    <property type="protein sequence ID" value="KAK9130325.1"/>
    <property type="molecule type" value="Genomic_DNA"/>
</dbReference>
<evidence type="ECO:0000313" key="3">
    <source>
        <dbReference type="Proteomes" id="UP001417504"/>
    </source>
</evidence>
<reference evidence="2 3" key="1">
    <citation type="submission" date="2024-01" db="EMBL/GenBank/DDBJ databases">
        <title>Genome assemblies of Stephania.</title>
        <authorList>
            <person name="Yang L."/>
        </authorList>
    </citation>
    <scope>NUCLEOTIDE SEQUENCE [LARGE SCALE GENOMIC DNA]</scope>
    <source>
        <strain evidence="2">QJT</strain>
        <tissue evidence="2">Leaf</tissue>
    </source>
</reference>
<comment type="caution">
    <text evidence="2">The sequence shown here is derived from an EMBL/GenBank/DDBJ whole genome shotgun (WGS) entry which is preliminary data.</text>
</comment>
<protein>
    <submittedName>
        <fullName evidence="2">Uncharacterized protein</fullName>
    </submittedName>
</protein>